<dbReference type="Gene3D" id="3.80.30.30">
    <property type="match status" value="1"/>
</dbReference>
<keyword evidence="5" id="KW-1185">Reference proteome</keyword>
<dbReference type="Proteomes" id="UP000248706">
    <property type="component" value="Unassembled WGS sequence"/>
</dbReference>
<evidence type="ECO:0000256" key="1">
    <source>
        <dbReference type="ARBA" id="ARBA00022723"/>
    </source>
</evidence>
<evidence type="ECO:0000313" key="5">
    <source>
        <dbReference type="Proteomes" id="UP000248706"/>
    </source>
</evidence>
<dbReference type="InterPro" id="IPR007197">
    <property type="entry name" value="rSAM"/>
</dbReference>
<keyword evidence="3" id="KW-0411">Iron-sulfur</keyword>
<sequence>MLKERVWTQDEGEAMHVSSTEASSILTPQRGGFLAAPPYPFTHALSAYTGCAYGQTACGQYCYARFLPNWMTAGLGTSWGLAVQVKVNAPAVLEQTLRHMSPERRRRLRVFMSTTTDPYQPVERRYQVTRRCLEIFASYPDLDLLVVQTRSPLATRDLDLLLQIPYAWLSVTIETDDMAYLRRLGGGPALEGRWQLIRQASRLGVKTQITISPCLRFTDVETFGGQLLESGARRLVVDTVEGDGAGGERTARTPFARQEPAWRDTQPAHILYAYLQAHGTDHGVAVGWGASGFCGIAPRH</sequence>
<keyword evidence="1" id="KW-0479">Metal-binding</keyword>
<proteinExistence type="predicted"/>
<reference evidence="4 5" key="1">
    <citation type="submission" date="2016-08" db="EMBL/GenBank/DDBJ databases">
        <title>Analysis of Carbohydrate Active Enzymes in Thermogemmatispora T81 Reveals Carbohydrate Degradation Ability.</title>
        <authorList>
            <person name="Tomazini A."/>
            <person name="Lal S."/>
            <person name="Stott M."/>
            <person name="Henrissat B."/>
            <person name="Polikarpov I."/>
            <person name="Sparling R."/>
            <person name="Levin D.B."/>
        </authorList>
    </citation>
    <scope>NUCLEOTIDE SEQUENCE [LARGE SCALE GENOMIC DNA]</scope>
    <source>
        <strain evidence="4 5">T81</strain>
    </source>
</reference>
<dbReference type="GO" id="GO:0003824">
    <property type="term" value="F:catalytic activity"/>
    <property type="evidence" value="ECO:0007669"/>
    <property type="project" value="InterPro"/>
</dbReference>
<accession>A0A328VI35</accession>
<comment type="caution">
    <text evidence="4">The sequence shown here is derived from an EMBL/GenBank/DDBJ whole genome shotgun (WGS) entry which is preliminary data.</text>
</comment>
<evidence type="ECO:0000313" key="4">
    <source>
        <dbReference type="EMBL" id="RAQ94724.1"/>
    </source>
</evidence>
<dbReference type="GO" id="GO:0051536">
    <property type="term" value="F:iron-sulfur cluster binding"/>
    <property type="evidence" value="ECO:0007669"/>
    <property type="project" value="UniProtKB-KW"/>
</dbReference>
<keyword evidence="2" id="KW-0408">Iron</keyword>
<gene>
    <name evidence="4" type="ORF">A4R35_04195</name>
</gene>
<name>A0A328VI35_9CHLR</name>
<dbReference type="SFLD" id="SFLDS00029">
    <property type="entry name" value="Radical_SAM"/>
    <property type="match status" value="1"/>
</dbReference>
<dbReference type="EMBL" id="MCIF01000002">
    <property type="protein sequence ID" value="RAQ94724.1"/>
    <property type="molecule type" value="Genomic_DNA"/>
</dbReference>
<evidence type="ECO:0000256" key="2">
    <source>
        <dbReference type="ARBA" id="ARBA00023004"/>
    </source>
</evidence>
<dbReference type="InterPro" id="IPR040086">
    <property type="entry name" value="MJ0683-like"/>
</dbReference>
<organism evidence="4 5">
    <name type="scientific">Thermogemmatispora tikiterensis</name>
    <dbReference type="NCBI Taxonomy" id="1825093"/>
    <lineage>
        <taxon>Bacteria</taxon>
        <taxon>Bacillati</taxon>
        <taxon>Chloroflexota</taxon>
        <taxon>Ktedonobacteria</taxon>
        <taxon>Thermogemmatisporales</taxon>
        <taxon>Thermogemmatisporaceae</taxon>
        <taxon>Thermogemmatispora</taxon>
    </lineage>
</organism>
<dbReference type="GO" id="GO:0046872">
    <property type="term" value="F:metal ion binding"/>
    <property type="evidence" value="ECO:0007669"/>
    <property type="project" value="UniProtKB-KW"/>
</dbReference>
<dbReference type="SFLD" id="SFLDG01084">
    <property type="entry name" value="Uncharacterised_Radical_SAM_Su"/>
    <property type="match status" value="1"/>
</dbReference>
<evidence type="ECO:0000256" key="3">
    <source>
        <dbReference type="ARBA" id="ARBA00023014"/>
    </source>
</evidence>
<dbReference type="PANTHER" id="PTHR43432">
    <property type="entry name" value="SLR0285 PROTEIN"/>
    <property type="match status" value="1"/>
</dbReference>
<dbReference type="AlphaFoldDB" id="A0A328VI35"/>
<protein>
    <recommendedName>
        <fullName evidence="6">Radical SAM protein</fullName>
    </recommendedName>
</protein>
<evidence type="ECO:0008006" key="6">
    <source>
        <dbReference type="Google" id="ProtNLM"/>
    </source>
</evidence>
<dbReference type="PANTHER" id="PTHR43432:SF3">
    <property type="entry name" value="SLR0285 PROTEIN"/>
    <property type="match status" value="1"/>
</dbReference>